<evidence type="ECO:0000256" key="1">
    <source>
        <dbReference type="SAM" id="Phobius"/>
    </source>
</evidence>
<reference evidence="2" key="1">
    <citation type="journal article" date="2023" name="Comput. Struct. Biotechnol. J.">
        <title>Discovery of a novel marine Bacteroidetes with a rich repertoire of carbohydrate-active enzymes.</title>
        <authorList>
            <person name="Chen B."/>
            <person name="Liu G."/>
            <person name="Chen Q."/>
            <person name="Wang H."/>
            <person name="Liu L."/>
            <person name="Tang K."/>
        </authorList>
    </citation>
    <scope>NUCLEOTIDE SEQUENCE</scope>
    <source>
        <strain evidence="2">TK19036</strain>
    </source>
</reference>
<feature type="transmembrane region" description="Helical" evidence="1">
    <location>
        <begin position="7"/>
        <end position="28"/>
    </location>
</feature>
<evidence type="ECO:0000313" key="2">
    <source>
        <dbReference type="EMBL" id="WKN38083.1"/>
    </source>
</evidence>
<sequence>MKKRYFNYWLIFAIAGLILIGLGLSLFGEAIIAKYERQNWFWLGSLSLIIVNAGISLVGQSVVYRVKLIREKEQ</sequence>
<feature type="transmembrane region" description="Helical" evidence="1">
    <location>
        <begin position="40"/>
        <end position="64"/>
    </location>
</feature>
<protein>
    <submittedName>
        <fullName evidence="2">Uncharacterized protein</fullName>
    </submittedName>
</protein>
<name>A0AA49GPJ1_9BACT</name>
<keyword evidence="1" id="KW-0812">Transmembrane</keyword>
<keyword evidence="1" id="KW-1133">Transmembrane helix</keyword>
<dbReference type="AlphaFoldDB" id="A0AA49GPJ1"/>
<gene>
    <name evidence="2" type="ORF">K4G66_05115</name>
</gene>
<organism evidence="2">
    <name type="scientific">Roseihalotalea indica</name>
    <dbReference type="NCBI Taxonomy" id="2867963"/>
    <lineage>
        <taxon>Bacteria</taxon>
        <taxon>Pseudomonadati</taxon>
        <taxon>Bacteroidota</taxon>
        <taxon>Cytophagia</taxon>
        <taxon>Cytophagales</taxon>
        <taxon>Catalimonadaceae</taxon>
        <taxon>Roseihalotalea</taxon>
    </lineage>
</organism>
<keyword evidence="1" id="KW-0472">Membrane</keyword>
<proteinExistence type="predicted"/>
<dbReference type="EMBL" id="CP120682">
    <property type="protein sequence ID" value="WKN38083.1"/>
    <property type="molecule type" value="Genomic_DNA"/>
</dbReference>
<accession>A0AA49GPJ1</accession>
<reference evidence="2" key="2">
    <citation type="journal article" date="2024" name="Antonie Van Leeuwenhoek">
        <title>Roseihalotalea indica gen. nov., sp. nov., a halophilic Bacteroidetes from mesopelagic Southwest Indian Ocean with higher carbohydrate metabolic potential.</title>
        <authorList>
            <person name="Chen B."/>
            <person name="Zhang M."/>
            <person name="Lin D."/>
            <person name="Ye J."/>
            <person name="Tang K."/>
        </authorList>
    </citation>
    <scope>NUCLEOTIDE SEQUENCE</scope>
    <source>
        <strain evidence="2">TK19036</strain>
    </source>
</reference>